<dbReference type="EMBL" id="BOMG01000150">
    <property type="protein sequence ID" value="GID61968.1"/>
    <property type="molecule type" value="Genomic_DNA"/>
</dbReference>
<dbReference type="PANTHER" id="PTHR43673">
    <property type="entry name" value="NAD(P)H NITROREDUCTASE YDGI-RELATED"/>
    <property type="match status" value="1"/>
</dbReference>
<sequence>MEFGQVLRGRRMVRAYRPDPVPEDALERVVGVVRRAPSDGFAQGHRIVVVTGAAKRAELAAIAEPWYLENGHQPWISQAPVQLVLGVREASYHERYQEGDKLAEGDSEIPWPVPFWWFDAGALLVLLQLAAANEGLATGFYSPAPPEELAALAAVAALPDDVSLTGVVTLGYAADDPAVPRAALARRRKPLDELVTRLA</sequence>
<comment type="caution">
    <text evidence="4">The sequence shown here is derived from an EMBL/GenBank/DDBJ whole genome shotgun (WGS) entry which is preliminary data.</text>
</comment>
<dbReference type="InterPro" id="IPR000415">
    <property type="entry name" value="Nitroreductase-like"/>
</dbReference>
<dbReference type="Pfam" id="PF00881">
    <property type="entry name" value="Nitroreductase"/>
    <property type="match status" value="1"/>
</dbReference>
<organism evidence="4 5">
    <name type="scientific">Actinoplanes couchii</name>
    <dbReference type="NCBI Taxonomy" id="403638"/>
    <lineage>
        <taxon>Bacteria</taxon>
        <taxon>Bacillati</taxon>
        <taxon>Actinomycetota</taxon>
        <taxon>Actinomycetes</taxon>
        <taxon>Micromonosporales</taxon>
        <taxon>Micromonosporaceae</taxon>
        <taxon>Actinoplanes</taxon>
    </lineage>
</organism>
<evidence type="ECO:0000259" key="3">
    <source>
        <dbReference type="Pfam" id="PF00881"/>
    </source>
</evidence>
<protein>
    <recommendedName>
        <fullName evidence="3">Nitroreductase domain-containing protein</fullName>
    </recommendedName>
</protein>
<accession>A0ABQ3XU33</accession>
<dbReference type="SUPFAM" id="SSF55469">
    <property type="entry name" value="FMN-dependent nitroreductase-like"/>
    <property type="match status" value="1"/>
</dbReference>
<evidence type="ECO:0000313" key="4">
    <source>
        <dbReference type="EMBL" id="GID61968.1"/>
    </source>
</evidence>
<proteinExistence type="inferred from homology"/>
<comment type="similarity">
    <text evidence="1">Belongs to the nitroreductase family.</text>
</comment>
<evidence type="ECO:0000256" key="2">
    <source>
        <dbReference type="ARBA" id="ARBA00023002"/>
    </source>
</evidence>
<evidence type="ECO:0000256" key="1">
    <source>
        <dbReference type="ARBA" id="ARBA00007118"/>
    </source>
</evidence>
<dbReference type="InterPro" id="IPR029479">
    <property type="entry name" value="Nitroreductase"/>
</dbReference>
<dbReference type="PANTHER" id="PTHR43673:SF10">
    <property type="entry name" value="NADH DEHYDROGENASE_NAD(P)H NITROREDUCTASE XCC3605-RELATED"/>
    <property type="match status" value="1"/>
</dbReference>
<evidence type="ECO:0000313" key="5">
    <source>
        <dbReference type="Proteomes" id="UP000612282"/>
    </source>
</evidence>
<dbReference type="RefSeq" id="WP_203810457.1">
    <property type="nucleotide sequence ID" value="NZ_BAAAQE010000079.1"/>
</dbReference>
<dbReference type="Proteomes" id="UP000612282">
    <property type="component" value="Unassembled WGS sequence"/>
</dbReference>
<keyword evidence="5" id="KW-1185">Reference proteome</keyword>
<gene>
    <name evidence="4" type="ORF">Aco03nite_103720</name>
</gene>
<reference evidence="4 5" key="1">
    <citation type="submission" date="2021-01" db="EMBL/GenBank/DDBJ databases">
        <title>Whole genome shotgun sequence of Actinoplanes couchii NBRC 106145.</title>
        <authorList>
            <person name="Komaki H."/>
            <person name="Tamura T."/>
        </authorList>
    </citation>
    <scope>NUCLEOTIDE SEQUENCE [LARGE SCALE GENOMIC DNA]</scope>
    <source>
        <strain evidence="4 5">NBRC 106145</strain>
    </source>
</reference>
<feature type="domain" description="Nitroreductase" evidence="3">
    <location>
        <begin position="7"/>
        <end position="172"/>
    </location>
</feature>
<dbReference type="Gene3D" id="3.40.109.10">
    <property type="entry name" value="NADH Oxidase"/>
    <property type="match status" value="1"/>
</dbReference>
<keyword evidence="2" id="KW-0560">Oxidoreductase</keyword>
<name>A0ABQ3XU33_9ACTN</name>